<dbReference type="SUPFAM" id="SSF56037">
    <property type="entry name" value="PheT/TilS domain"/>
    <property type="match status" value="1"/>
</dbReference>
<keyword evidence="8 15" id="KW-0547">Nucleotide-binding</keyword>
<dbReference type="Pfam" id="PF03483">
    <property type="entry name" value="B3_4"/>
    <property type="match status" value="1"/>
</dbReference>
<dbReference type="GO" id="GO:0006432">
    <property type="term" value="P:phenylalanyl-tRNA aminoacylation"/>
    <property type="evidence" value="ECO:0007669"/>
    <property type="project" value="UniProtKB-UniRule"/>
</dbReference>
<evidence type="ECO:0000256" key="9">
    <source>
        <dbReference type="ARBA" id="ARBA00022840"/>
    </source>
</evidence>
<dbReference type="InterPro" id="IPR004532">
    <property type="entry name" value="Phe-tRNA-ligase_IIc_bsu_bact"/>
</dbReference>
<evidence type="ECO:0000313" key="21">
    <source>
        <dbReference type="Proteomes" id="UP000094757"/>
    </source>
</evidence>
<feature type="domain" description="FDX-ACB" evidence="18">
    <location>
        <begin position="729"/>
        <end position="821"/>
    </location>
</feature>
<dbReference type="RefSeq" id="WP_069176979.1">
    <property type="nucleotide sequence ID" value="NZ_CP017037.1"/>
</dbReference>
<dbReference type="SMART" id="SM00896">
    <property type="entry name" value="FDX-ACB"/>
    <property type="match status" value="1"/>
</dbReference>
<evidence type="ECO:0000256" key="7">
    <source>
        <dbReference type="ARBA" id="ARBA00022723"/>
    </source>
</evidence>
<dbReference type="Pfam" id="PF17759">
    <property type="entry name" value="tRNA_synthFbeta"/>
    <property type="match status" value="1"/>
</dbReference>
<dbReference type="AlphaFoldDB" id="A0A1B3WDK2"/>
<keyword evidence="12 15" id="KW-0648">Protein biosynthesis</keyword>
<dbReference type="SMART" id="SM00874">
    <property type="entry name" value="B5"/>
    <property type="match status" value="1"/>
</dbReference>
<dbReference type="InterPro" id="IPR009061">
    <property type="entry name" value="DNA-bd_dom_put_sf"/>
</dbReference>
<dbReference type="FunFam" id="2.40.50.140:FF:000045">
    <property type="entry name" value="Phenylalanine--tRNA ligase beta subunit"/>
    <property type="match status" value="1"/>
</dbReference>
<evidence type="ECO:0000256" key="8">
    <source>
        <dbReference type="ARBA" id="ARBA00022741"/>
    </source>
</evidence>
<dbReference type="InterPro" id="IPR041616">
    <property type="entry name" value="PheRS_beta_core"/>
</dbReference>
<feature type="binding site" evidence="15">
    <location>
        <position position="475"/>
    </location>
    <ligand>
        <name>Mg(2+)</name>
        <dbReference type="ChEBI" id="CHEBI:18420"/>
        <note>shared with alpha subunit</note>
    </ligand>
</feature>
<dbReference type="Gene3D" id="3.30.56.10">
    <property type="match status" value="2"/>
</dbReference>
<dbReference type="EMBL" id="CP017037">
    <property type="protein sequence ID" value="AOH39039.1"/>
    <property type="molecule type" value="Genomic_DNA"/>
</dbReference>
<dbReference type="InterPro" id="IPR005146">
    <property type="entry name" value="B3/B4_tRNA-bd"/>
</dbReference>
<dbReference type="Gene3D" id="3.30.930.10">
    <property type="entry name" value="Bira Bifunctional Protein, Domain 2"/>
    <property type="match status" value="1"/>
</dbReference>
<evidence type="ECO:0000256" key="12">
    <source>
        <dbReference type="ARBA" id="ARBA00022917"/>
    </source>
</evidence>
<keyword evidence="7 15" id="KW-0479">Metal-binding</keyword>
<dbReference type="GO" id="GO:0004826">
    <property type="term" value="F:phenylalanine-tRNA ligase activity"/>
    <property type="evidence" value="ECO:0007669"/>
    <property type="project" value="UniProtKB-UniRule"/>
</dbReference>
<comment type="subcellular location">
    <subcellularLocation>
        <location evidence="1 15">Cytoplasm</location>
    </subcellularLocation>
</comment>
<evidence type="ECO:0000259" key="17">
    <source>
        <dbReference type="PROSITE" id="PS50886"/>
    </source>
</evidence>
<evidence type="ECO:0000256" key="11">
    <source>
        <dbReference type="ARBA" id="ARBA00022884"/>
    </source>
</evidence>
<dbReference type="InterPro" id="IPR002547">
    <property type="entry name" value="tRNA-bd_dom"/>
</dbReference>
<dbReference type="GO" id="GO:0005524">
    <property type="term" value="F:ATP binding"/>
    <property type="evidence" value="ECO:0007669"/>
    <property type="project" value="UniProtKB-UniRule"/>
</dbReference>
<keyword evidence="9 15" id="KW-0067">ATP-binding</keyword>
<keyword evidence="11 16" id="KW-0694">RNA-binding</keyword>
<sequence length="822" mass="91377">MNVSLKWLKTLVDIKDLQPEEIAETLTIDGIPVEHIIHPAAGIKGVVTGKILEVEKHPDAEHLVVCQLDVGQEEPVQIVTSADNVKPGQIVPAALPGARLPAKHDNSAPNGIKVGEVKIKKGKLRGVPSAGMMCSVSELLLDVNLYPDQEVEGIMILPENTPIGVDFHHAYDLDDILFEMELTPNRADCSSMVGMAMETGAIFDRKVTLPEIKVNATGESIVGRASINIEDSKFCRRFCSRLLENVKITRSPEWIENRLRSNGIRPINNIVDAANYVMLELGQPLHTYDYDKIAGHSLTLRHAHEGECLITLDKEERKLTSEDLVIADNNGVVGLAGIMGGLYSEVTDSTQNVLLEAAVFDSVSIRKTSRRFGLRSEASGRYEKGVNPVRTEDAINRVCQLLEEQGACIVANDILDEYPVLPVKQVIETTFDYINSYIGISLSNEEIINILERLHFNVESDAGNLSVTVPAFRVDLDGKQDLAEEIARVFGYANIPNTTPWSHITEGMMSIEKEAIDSIEDTLISNGFSQVLNYSFMNKDDLNKFNYNSSDEIYNAIPILNPISDEYPDLRTTLFPGLMGTLTYNLSQKNTDLAFFEVGKVYQPKELPLKDLPIEKTLVSGLMTGSIGEDGYPNNHKAYDFYDIKGVIENILNVLGIREYETIRSSCPVFHPGISADIIKDDKIIASFGEIHPATLDAYHVKKKVLGFVLHLTDLVPFINDRIQFTIIPKYPASVRDLAILVPIELTNEETKVIIEKRGGKQLEYVQLFDLYQGEQVPAGYKSMAYSLSFRAADRTLTDSDVDGWITKIVQELEKNNCKLRS</sequence>
<dbReference type="InterPro" id="IPR045864">
    <property type="entry name" value="aa-tRNA-synth_II/BPL/LPL"/>
</dbReference>
<dbReference type="STRING" id="39950.BCB69_03075"/>
<keyword evidence="13 15" id="KW-0030">Aminoacyl-tRNA synthetase</keyword>
<dbReference type="InterPro" id="IPR012340">
    <property type="entry name" value="NA-bd_OB-fold"/>
</dbReference>
<feature type="binding site" evidence="15">
    <location>
        <position position="481"/>
    </location>
    <ligand>
        <name>Mg(2+)</name>
        <dbReference type="ChEBI" id="CHEBI:18420"/>
        <note>shared with alpha subunit</note>
    </ligand>
</feature>
<dbReference type="Pfam" id="PF03484">
    <property type="entry name" value="B5"/>
    <property type="match status" value="1"/>
</dbReference>
<comment type="similarity">
    <text evidence="2 15">Belongs to the phenylalanyl-tRNA synthetase beta subunit family. Type 1 subfamily.</text>
</comment>
<dbReference type="FunFam" id="3.50.40.10:FF:000001">
    <property type="entry name" value="Phenylalanine--tRNA ligase beta subunit"/>
    <property type="match status" value="1"/>
</dbReference>
<dbReference type="Proteomes" id="UP000094757">
    <property type="component" value="Chromosome"/>
</dbReference>
<name>A0A1B3WDK2_9FIRM</name>
<dbReference type="GO" id="GO:0000287">
    <property type="term" value="F:magnesium ion binding"/>
    <property type="evidence" value="ECO:0007669"/>
    <property type="project" value="UniProtKB-UniRule"/>
</dbReference>
<reference evidence="21" key="1">
    <citation type="submission" date="2016-08" db="EMBL/GenBank/DDBJ databases">
        <authorList>
            <person name="Holder M.E."/>
            <person name="Ajami N.J."/>
            <person name="Petrosino J.F."/>
        </authorList>
    </citation>
    <scope>NUCLEOTIDE SEQUENCE [LARGE SCALE GENOMIC DNA]</scope>
    <source>
        <strain evidence="21">F0677</strain>
    </source>
</reference>
<dbReference type="SUPFAM" id="SSF46955">
    <property type="entry name" value="Putative DNA-binding domain"/>
    <property type="match status" value="1"/>
</dbReference>
<evidence type="ECO:0000256" key="6">
    <source>
        <dbReference type="ARBA" id="ARBA00022598"/>
    </source>
</evidence>
<protein>
    <recommendedName>
        <fullName evidence="15">Phenylalanine--tRNA ligase beta subunit</fullName>
        <ecNumber evidence="15">6.1.1.20</ecNumber>
    </recommendedName>
    <alternativeName>
        <fullName evidence="15">Phenylalanyl-tRNA synthetase beta subunit</fullName>
        <shortName evidence="15">PheRS</shortName>
    </alternativeName>
</protein>
<evidence type="ECO:0000256" key="2">
    <source>
        <dbReference type="ARBA" id="ARBA00008653"/>
    </source>
</evidence>
<dbReference type="InterPro" id="IPR005147">
    <property type="entry name" value="tRNA_synthase_B5-dom"/>
</dbReference>
<evidence type="ECO:0000256" key="13">
    <source>
        <dbReference type="ARBA" id="ARBA00023146"/>
    </source>
</evidence>
<dbReference type="PROSITE" id="PS51483">
    <property type="entry name" value="B5"/>
    <property type="match status" value="1"/>
</dbReference>
<dbReference type="NCBIfam" id="TIGR00472">
    <property type="entry name" value="pheT_bact"/>
    <property type="match status" value="1"/>
</dbReference>
<dbReference type="SUPFAM" id="SSF54991">
    <property type="entry name" value="Anticodon-binding domain of PheRS"/>
    <property type="match status" value="1"/>
</dbReference>
<dbReference type="SMART" id="SM00873">
    <property type="entry name" value="B3_4"/>
    <property type="match status" value="1"/>
</dbReference>
<dbReference type="Gene3D" id="3.50.40.10">
    <property type="entry name" value="Phenylalanyl-trna Synthetase, Chain B, domain 3"/>
    <property type="match status" value="1"/>
</dbReference>
<keyword evidence="4 15" id="KW-0963">Cytoplasm</keyword>
<evidence type="ECO:0000259" key="18">
    <source>
        <dbReference type="PROSITE" id="PS51447"/>
    </source>
</evidence>
<dbReference type="InterPro" id="IPR045060">
    <property type="entry name" value="Phe-tRNA-ligase_IIc_bsu"/>
</dbReference>
<dbReference type="FunFam" id="3.30.70.380:FF:000001">
    <property type="entry name" value="Phenylalanine--tRNA ligase beta subunit"/>
    <property type="match status" value="1"/>
</dbReference>
<evidence type="ECO:0000256" key="1">
    <source>
        <dbReference type="ARBA" id="ARBA00004496"/>
    </source>
</evidence>
<dbReference type="KEGG" id="dpn:BCB69_03075"/>
<dbReference type="InterPro" id="IPR005121">
    <property type="entry name" value="Fdx_antiC-bd"/>
</dbReference>
<dbReference type="Gene3D" id="3.30.70.380">
    <property type="entry name" value="Ferrodoxin-fold anticodon-binding domain"/>
    <property type="match status" value="1"/>
</dbReference>
<organism evidence="20 21">
    <name type="scientific">Dialister pneumosintes</name>
    <dbReference type="NCBI Taxonomy" id="39950"/>
    <lineage>
        <taxon>Bacteria</taxon>
        <taxon>Bacillati</taxon>
        <taxon>Bacillota</taxon>
        <taxon>Negativicutes</taxon>
        <taxon>Veillonellales</taxon>
        <taxon>Veillonellaceae</taxon>
        <taxon>Dialister</taxon>
    </lineage>
</organism>
<dbReference type="GO" id="GO:0140096">
    <property type="term" value="F:catalytic activity, acting on a protein"/>
    <property type="evidence" value="ECO:0007669"/>
    <property type="project" value="UniProtKB-ARBA"/>
</dbReference>
<dbReference type="SUPFAM" id="SSF55681">
    <property type="entry name" value="Class II aaRS and biotin synthetases"/>
    <property type="match status" value="1"/>
</dbReference>
<dbReference type="HAMAP" id="MF_00283">
    <property type="entry name" value="Phe_tRNA_synth_beta1"/>
    <property type="match status" value="1"/>
</dbReference>
<dbReference type="PROSITE" id="PS51447">
    <property type="entry name" value="FDX_ACB"/>
    <property type="match status" value="1"/>
</dbReference>
<comment type="catalytic activity">
    <reaction evidence="14 15">
        <text>tRNA(Phe) + L-phenylalanine + ATP = L-phenylalanyl-tRNA(Phe) + AMP + diphosphate + H(+)</text>
        <dbReference type="Rhea" id="RHEA:19413"/>
        <dbReference type="Rhea" id="RHEA-COMP:9668"/>
        <dbReference type="Rhea" id="RHEA-COMP:9699"/>
        <dbReference type="ChEBI" id="CHEBI:15378"/>
        <dbReference type="ChEBI" id="CHEBI:30616"/>
        <dbReference type="ChEBI" id="CHEBI:33019"/>
        <dbReference type="ChEBI" id="CHEBI:58095"/>
        <dbReference type="ChEBI" id="CHEBI:78442"/>
        <dbReference type="ChEBI" id="CHEBI:78531"/>
        <dbReference type="ChEBI" id="CHEBI:456215"/>
        <dbReference type="EC" id="6.1.1.20"/>
    </reaction>
</comment>
<feature type="domain" description="B5" evidence="19">
    <location>
        <begin position="422"/>
        <end position="497"/>
    </location>
</feature>
<evidence type="ECO:0000313" key="20">
    <source>
        <dbReference type="EMBL" id="AOH39039.1"/>
    </source>
</evidence>
<dbReference type="Pfam" id="PF03147">
    <property type="entry name" value="FDX-ACB"/>
    <property type="match status" value="1"/>
</dbReference>
<comment type="subunit">
    <text evidence="3 15">Tetramer of two alpha and two beta subunits.</text>
</comment>
<dbReference type="InterPro" id="IPR020825">
    <property type="entry name" value="Phe-tRNA_synthase-like_B3/B4"/>
</dbReference>
<evidence type="ECO:0000256" key="16">
    <source>
        <dbReference type="PROSITE-ProRule" id="PRU00209"/>
    </source>
</evidence>
<comment type="cofactor">
    <cofactor evidence="15">
        <name>Mg(2+)</name>
        <dbReference type="ChEBI" id="CHEBI:18420"/>
    </cofactor>
    <text evidence="15">Binds 2 magnesium ions per tetramer.</text>
</comment>
<proteinExistence type="inferred from homology"/>
<dbReference type="Pfam" id="PF01588">
    <property type="entry name" value="tRNA_bind"/>
    <property type="match status" value="1"/>
</dbReference>
<evidence type="ECO:0000256" key="14">
    <source>
        <dbReference type="ARBA" id="ARBA00049255"/>
    </source>
</evidence>
<evidence type="ECO:0000256" key="15">
    <source>
        <dbReference type="HAMAP-Rule" id="MF_00283"/>
    </source>
</evidence>
<dbReference type="PANTHER" id="PTHR10947:SF0">
    <property type="entry name" value="PHENYLALANINE--TRNA LIGASE BETA SUBUNIT"/>
    <property type="match status" value="1"/>
</dbReference>
<dbReference type="PANTHER" id="PTHR10947">
    <property type="entry name" value="PHENYLALANYL-TRNA SYNTHETASE BETA CHAIN AND LEUCINE-RICH REPEAT-CONTAINING PROTEIN 47"/>
    <property type="match status" value="1"/>
</dbReference>
<dbReference type="CDD" id="cd02796">
    <property type="entry name" value="tRNA_bind_bactPheRS"/>
    <property type="match status" value="1"/>
</dbReference>
<evidence type="ECO:0000259" key="19">
    <source>
        <dbReference type="PROSITE" id="PS51483"/>
    </source>
</evidence>
<gene>
    <name evidence="15" type="primary">pheT</name>
    <name evidence="20" type="ORF">BCB69_03075</name>
</gene>
<accession>A0A1B3WDK2</accession>
<dbReference type="SUPFAM" id="SSF50249">
    <property type="entry name" value="Nucleic acid-binding proteins"/>
    <property type="match status" value="1"/>
</dbReference>
<dbReference type="PROSITE" id="PS50886">
    <property type="entry name" value="TRBD"/>
    <property type="match status" value="1"/>
</dbReference>
<feature type="binding site" evidence="15">
    <location>
        <position position="485"/>
    </location>
    <ligand>
        <name>Mg(2+)</name>
        <dbReference type="ChEBI" id="CHEBI:18420"/>
        <note>shared with alpha subunit</note>
    </ligand>
</feature>
<keyword evidence="5 16" id="KW-0820">tRNA-binding</keyword>
<evidence type="ECO:0000256" key="10">
    <source>
        <dbReference type="ARBA" id="ARBA00022842"/>
    </source>
</evidence>
<dbReference type="GO" id="GO:0000049">
    <property type="term" value="F:tRNA binding"/>
    <property type="evidence" value="ECO:0007669"/>
    <property type="project" value="UniProtKB-UniRule"/>
</dbReference>
<keyword evidence="10 15" id="KW-0460">Magnesium</keyword>
<evidence type="ECO:0000256" key="4">
    <source>
        <dbReference type="ARBA" id="ARBA00022490"/>
    </source>
</evidence>
<feature type="binding site" evidence="15">
    <location>
        <position position="484"/>
    </location>
    <ligand>
        <name>Mg(2+)</name>
        <dbReference type="ChEBI" id="CHEBI:18420"/>
        <note>shared with alpha subunit</note>
    </ligand>
</feature>
<dbReference type="Gene3D" id="2.40.50.140">
    <property type="entry name" value="Nucleic acid-binding proteins"/>
    <property type="match status" value="1"/>
</dbReference>
<feature type="domain" description="TRNA-binding" evidence="17">
    <location>
        <begin position="40"/>
        <end position="168"/>
    </location>
</feature>
<dbReference type="InterPro" id="IPR033714">
    <property type="entry name" value="tRNA_bind_bactPheRS"/>
</dbReference>
<evidence type="ECO:0000256" key="5">
    <source>
        <dbReference type="ARBA" id="ARBA00022555"/>
    </source>
</evidence>
<dbReference type="EC" id="6.1.1.20" evidence="15"/>
<dbReference type="GO" id="GO:0009328">
    <property type="term" value="C:phenylalanine-tRNA ligase complex"/>
    <property type="evidence" value="ECO:0007669"/>
    <property type="project" value="TreeGrafter"/>
</dbReference>
<keyword evidence="6 15" id="KW-0436">Ligase</keyword>
<evidence type="ECO:0000256" key="3">
    <source>
        <dbReference type="ARBA" id="ARBA00011209"/>
    </source>
</evidence>
<dbReference type="GO" id="GO:0016740">
    <property type="term" value="F:transferase activity"/>
    <property type="evidence" value="ECO:0007669"/>
    <property type="project" value="UniProtKB-ARBA"/>
</dbReference>
<dbReference type="CDD" id="cd00769">
    <property type="entry name" value="PheRS_beta_core"/>
    <property type="match status" value="1"/>
</dbReference>
<dbReference type="InterPro" id="IPR036690">
    <property type="entry name" value="Fdx_antiC-bd_sf"/>
</dbReference>